<dbReference type="InterPro" id="IPR035367">
    <property type="entry name" value="Nrap_D2"/>
</dbReference>
<dbReference type="Pfam" id="PF17404">
    <property type="entry name" value="Nrap_D3"/>
    <property type="match status" value="1"/>
</dbReference>
<dbReference type="InterPro" id="IPR035082">
    <property type="entry name" value="Nrap_D1"/>
</dbReference>
<evidence type="ECO:0000256" key="4">
    <source>
        <dbReference type="ARBA" id="ARBA00016437"/>
    </source>
</evidence>
<dbReference type="InterPro" id="IPR035370">
    <property type="entry name" value="Nrap_D5"/>
</dbReference>
<keyword evidence="7 10" id="KW-0539">Nucleus</keyword>
<comment type="subcellular location">
    <subcellularLocation>
        <location evidence="1">Chromosome</location>
    </subcellularLocation>
    <subcellularLocation>
        <location evidence="2 10">Nucleus</location>
        <location evidence="2 10">Nucleolus</location>
    </subcellularLocation>
</comment>
<gene>
    <name evidence="18" type="primary">nol6</name>
    <name evidence="18" type="ORF">TNCT_388461</name>
</gene>
<evidence type="ECO:0000256" key="1">
    <source>
        <dbReference type="ARBA" id="ARBA00004286"/>
    </source>
</evidence>
<dbReference type="Pfam" id="PF17403">
    <property type="entry name" value="Nrap_D2"/>
    <property type="match status" value="1"/>
</dbReference>
<dbReference type="AlphaFoldDB" id="A0A8X6GU49"/>
<evidence type="ECO:0000259" key="15">
    <source>
        <dbReference type="Pfam" id="PF17405"/>
    </source>
</evidence>
<organism evidence="18 19">
    <name type="scientific">Trichonephila clavata</name>
    <name type="common">Joro spider</name>
    <name type="synonym">Nephila clavata</name>
    <dbReference type="NCBI Taxonomy" id="2740835"/>
    <lineage>
        <taxon>Eukaryota</taxon>
        <taxon>Metazoa</taxon>
        <taxon>Ecdysozoa</taxon>
        <taxon>Arthropoda</taxon>
        <taxon>Chelicerata</taxon>
        <taxon>Arachnida</taxon>
        <taxon>Araneae</taxon>
        <taxon>Araneomorphae</taxon>
        <taxon>Entelegynae</taxon>
        <taxon>Araneoidea</taxon>
        <taxon>Nephilidae</taxon>
        <taxon>Trichonephila</taxon>
    </lineage>
</organism>
<comment type="similarity">
    <text evidence="3 10">Belongs to the NRAP family.</text>
</comment>
<dbReference type="GO" id="GO:0034456">
    <property type="term" value="C:UTP-C complex"/>
    <property type="evidence" value="ECO:0007669"/>
    <property type="project" value="TreeGrafter"/>
</dbReference>
<evidence type="ECO:0000256" key="5">
    <source>
        <dbReference type="ARBA" id="ARBA00022454"/>
    </source>
</evidence>
<dbReference type="PANTHER" id="PTHR17972">
    <property type="entry name" value="NUCLEOLAR RNA-ASSOCIATED PROTEIN"/>
    <property type="match status" value="1"/>
</dbReference>
<comment type="subunit">
    <text evidence="9">Part of the small subunit (SSU) processome, composed of more than 70 proteins and the RNA chaperone small nucleolar RNA (snoRNA) U3.</text>
</comment>
<dbReference type="GO" id="GO:0032545">
    <property type="term" value="C:CURI complex"/>
    <property type="evidence" value="ECO:0007669"/>
    <property type="project" value="TreeGrafter"/>
</dbReference>
<evidence type="ECO:0000256" key="8">
    <source>
        <dbReference type="ARBA" id="ARBA00035000"/>
    </source>
</evidence>
<dbReference type="InterPro" id="IPR005554">
    <property type="entry name" value="NOL6/Upt22"/>
</dbReference>
<dbReference type="Pfam" id="PF17406">
    <property type="entry name" value="Nrap_D5"/>
    <property type="match status" value="1"/>
</dbReference>
<evidence type="ECO:0000259" key="16">
    <source>
        <dbReference type="Pfam" id="PF17406"/>
    </source>
</evidence>
<evidence type="ECO:0000256" key="2">
    <source>
        <dbReference type="ARBA" id="ARBA00004604"/>
    </source>
</evidence>
<dbReference type="SUPFAM" id="SSF81631">
    <property type="entry name" value="PAP/OAS1 substrate-binding domain"/>
    <property type="match status" value="1"/>
</dbReference>
<dbReference type="Gene3D" id="3.30.70.3030">
    <property type="match status" value="1"/>
</dbReference>
<evidence type="ECO:0000313" key="18">
    <source>
        <dbReference type="EMBL" id="GFR09020.1"/>
    </source>
</evidence>
<evidence type="ECO:0000256" key="7">
    <source>
        <dbReference type="ARBA" id="ARBA00023242"/>
    </source>
</evidence>
<dbReference type="Proteomes" id="UP000887116">
    <property type="component" value="Unassembled WGS sequence"/>
</dbReference>
<proteinExistence type="inferred from homology"/>
<feature type="domain" description="Nrap protein" evidence="15">
    <location>
        <begin position="631"/>
        <end position="826"/>
    </location>
</feature>
<dbReference type="GO" id="GO:0005694">
    <property type="term" value="C:chromosome"/>
    <property type="evidence" value="ECO:0007669"/>
    <property type="project" value="UniProtKB-SubCell"/>
</dbReference>
<dbReference type="Pfam" id="PF03813">
    <property type="entry name" value="Nrap"/>
    <property type="match status" value="1"/>
</dbReference>
<comment type="caution">
    <text evidence="18">The sequence shown here is derived from an EMBL/GenBank/DDBJ whole genome shotgun (WGS) entry which is preliminary data.</text>
</comment>
<name>A0A8X6GU49_TRICU</name>
<keyword evidence="19" id="KW-1185">Reference proteome</keyword>
<dbReference type="Pfam" id="PF17405">
    <property type="entry name" value="Nrap_D4"/>
    <property type="match status" value="1"/>
</dbReference>
<dbReference type="EMBL" id="BMAO01036226">
    <property type="protein sequence ID" value="GFR09020.1"/>
    <property type="molecule type" value="Genomic_DNA"/>
</dbReference>
<evidence type="ECO:0000259" key="17">
    <source>
        <dbReference type="Pfam" id="PF17407"/>
    </source>
</evidence>
<feature type="domain" description="Nrap protein" evidence="13">
    <location>
        <begin position="293"/>
        <end position="431"/>
    </location>
</feature>
<dbReference type="GO" id="GO:0032040">
    <property type="term" value="C:small-subunit processome"/>
    <property type="evidence" value="ECO:0007669"/>
    <property type="project" value="TreeGrafter"/>
</dbReference>
<evidence type="ECO:0000256" key="6">
    <source>
        <dbReference type="ARBA" id="ARBA00022884"/>
    </source>
</evidence>
<evidence type="ECO:0000259" key="13">
    <source>
        <dbReference type="Pfam" id="PF17403"/>
    </source>
</evidence>
<evidence type="ECO:0000259" key="14">
    <source>
        <dbReference type="Pfam" id="PF17404"/>
    </source>
</evidence>
<accession>A0A8X6GU49</accession>
<evidence type="ECO:0000256" key="3">
    <source>
        <dbReference type="ARBA" id="ARBA00006674"/>
    </source>
</evidence>
<evidence type="ECO:0000256" key="10">
    <source>
        <dbReference type="RuleBase" id="RU364032"/>
    </source>
</evidence>
<evidence type="ECO:0000256" key="9">
    <source>
        <dbReference type="ARBA" id="ARBA00035020"/>
    </source>
</evidence>
<protein>
    <recommendedName>
        <fullName evidence="4 10">Nucleolar protein 6</fullName>
    </recommendedName>
</protein>
<dbReference type="OrthoDB" id="10251401at2759"/>
<feature type="region of interest" description="Disordered" evidence="11">
    <location>
        <begin position="1"/>
        <end position="30"/>
    </location>
</feature>
<evidence type="ECO:0000256" key="11">
    <source>
        <dbReference type="SAM" id="MobiDB-lite"/>
    </source>
</evidence>
<comment type="function">
    <text evidence="8">Part of the small subunit (SSU) processome, first precursor of the small eukaryotic ribosomal subunit. During the assembly of the SSU processome in the nucleolus, many ribosome biogenesis factors, an RNA chaperone and ribosomal proteins associate with the nascent pre-rRNA and work in concert to generate RNA folding, modifications, rearrangements and cleavage as well as targeted degradation of pre-ribosomal RNA by the RNA exosome.</text>
</comment>
<feature type="domain" description="Nrap protein" evidence="12">
    <location>
        <begin position="151"/>
        <end position="285"/>
    </location>
</feature>
<dbReference type="InterPro" id="IPR035368">
    <property type="entry name" value="Nrap_D3"/>
</dbReference>
<reference evidence="18" key="1">
    <citation type="submission" date="2020-07" db="EMBL/GenBank/DDBJ databases">
        <title>Multicomponent nature underlies the extraordinary mechanical properties of spider dragline silk.</title>
        <authorList>
            <person name="Kono N."/>
            <person name="Nakamura H."/>
            <person name="Mori M."/>
            <person name="Yoshida Y."/>
            <person name="Ohtoshi R."/>
            <person name="Malay A.D."/>
            <person name="Moran D.A.P."/>
            <person name="Tomita M."/>
            <person name="Numata K."/>
            <person name="Arakawa K."/>
        </authorList>
    </citation>
    <scope>NUCLEOTIDE SEQUENCE</scope>
</reference>
<dbReference type="Gene3D" id="1.10.1410.10">
    <property type="match status" value="2"/>
</dbReference>
<evidence type="ECO:0000313" key="19">
    <source>
        <dbReference type="Proteomes" id="UP000887116"/>
    </source>
</evidence>
<dbReference type="Pfam" id="PF17407">
    <property type="entry name" value="Nrap_D6"/>
    <property type="match status" value="1"/>
</dbReference>
<dbReference type="InterPro" id="IPR035371">
    <property type="entry name" value="Nrap_D6"/>
</dbReference>
<sequence>MLEKIMGDSNSQNVHTKNKRKNSWEPNKRTKVDFTRVPTAEEINNLKEAEVMFLSNFFKMQIEELLKELKGKKPEKNIFQPWLQTLKDHLMNIPATSSSAIADFSLGKDVQIPILQTPKSTKGNFKFIPPTQITEIGSYVYETMCCSKPIVDVAVEIPRRCWDKMDFLNYRYHRKRAFYLAYIANSLRNVDFIQDLKFSYQNECYLKPVLLVTPKDFVDVTICVTAYPSECFKLQRFVPSKNNVRSSWFFETNEDPDLASMEPTPYYNASVLSDMFLPKLNEYLMENLDAQSIKDGIILLKLWAIQRGLTKGHGRLNGFILTMFVAYLLKKQKVSRLMSAYQIFRSALLGFQNENWIEGGITLCDELATEELSLENLQKHYSVVFVDISGYFNICYSVMRETFLTIQQEAKVGLQILDKGSPECFSLLFMNEVSFTRKFEYLLRFDNQEKFKAYMNKLLPKEDLQRKQLNYGENVVAALFPIILDVLKKGLSNRIISMDVIKASATPWSINEIPPSPNLGQVTIGFLLNPEVPFSNIEKGPVADDPEAKEFRKFWGDRSELRRFKDGTIREAVFWPAGNIAEKRRVFSSIIEDILKKHLDADQNQFFVRGTEVDHVLEIPEAILSSDCPPYGTGEEAHITLMQSFNSLCAELRNLRELPLLIASIQGVSSCFRFTEVFPPLSVMHKVDRNNSFVAGHILKLKSKGVGVPSYTPALKAVINFEGSGKWPDDIEAIKRVKAEFHIQIAKLVNAKLSLMAVPFPTYVDIFKDGYVFRFEIVCHKEIFLLKQIRTADGLLKIQDNIESQKLEISTEILPKLNSILHGLHQQHNTFGTACRFAKRWISSQLKYRFIHDVAVELLIASLYMHPEPYTCPCSPQIAFIRFLTLLASHDWKTAPIIVNLNNELKNENINEIYETFTSERSSLPPMVIASPLDRRGDMWTKKKPHALILKRVSILANASLKALNDILNKAEIYDIKTIFRAPLESYHIIIYLKRREIPRLRCAIDVYKTDKLPLYKAYKHETNEVFPITEYDPVERYLHELRQNFGEYAFFFHDVYGGDFIAVVWKQSSFSPKEFNVSSINNRTLHRNGTQVIPDVERILEDFNILGHGLVEKILKKTENWQIP</sequence>
<feature type="domain" description="Nrap protein" evidence="17">
    <location>
        <begin position="984"/>
        <end position="1115"/>
    </location>
</feature>
<keyword evidence="5" id="KW-0158">Chromosome</keyword>
<dbReference type="GO" id="GO:0006364">
    <property type="term" value="P:rRNA processing"/>
    <property type="evidence" value="ECO:0007669"/>
    <property type="project" value="TreeGrafter"/>
</dbReference>
<feature type="domain" description="Nrap protein" evidence="16">
    <location>
        <begin position="828"/>
        <end position="981"/>
    </location>
</feature>
<dbReference type="GO" id="GO:0006409">
    <property type="term" value="P:tRNA export from nucleus"/>
    <property type="evidence" value="ECO:0007669"/>
    <property type="project" value="TreeGrafter"/>
</dbReference>
<evidence type="ECO:0000259" key="12">
    <source>
        <dbReference type="Pfam" id="PF03813"/>
    </source>
</evidence>
<dbReference type="GO" id="GO:0003723">
    <property type="term" value="F:RNA binding"/>
    <property type="evidence" value="ECO:0007669"/>
    <property type="project" value="UniProtKB-KW"/>
</dbReference>
<feature type="domain" description="Nrap protein" evidence="14">
    <location>
        <begin position="443"/>
        <end position="599"/>
    </location>
</feature>
<dbReference type="InterPro" id="IPR035369">
    <property type="entry name" value="Nrap_D4"/>
</dbReference>
<keyword evidence="6 10" id="KW-0694">RNA-binding</keyword>
<dbReference type="PANTHER" id="PTHR17972:SF0">
    <property type="entry name" value="NUCLEOLAR PROTEIN 6"/>
    <property type="match status" value="1"/>
</dbReference>